<dbReference type="Proteomes" id="UP000298663">
    <property type="component" value="Unassembled WGS sequence"/>
</dbReference>
<name>A0A4U5PJ82_STECR</name>
<evidence type="ECO:0000313" key="2">
    <source>
        <dbReference type="Proteomes" id="UP000298663"/>
    </source>
</evidence>
<organism evidence="1 2">
    <name type="scientific">Steinernema carpocapsae</name>
    <name type="common">Entomopathogenic nematode</name>
    <dbReference type="NCBI Taxonomy" id="34508"/>
    <lineage>
        <taxon>Eukaryota</taxon>
        <taxon>Metazoa</taxon>
        <taxon>Ecdysozoa</taxon>
        <taxon>Nematoda</taxon>
        <taxon>Chromadorea</taxon>
        <taxon>Rhabditida</taxon>
        <taxon>Tylenchina</taxon>
        <taxon>Panagrolaimomorpha</taxon>
        <taxon>Strongyloidoidea</taxon>
        <taxon>Steinernematidae</taxon>
        <taxon>Steinernema</taxon>
    </lineage>
</organism>
<protein>
    <submittedName>
        <fullName evidence="1">Uncharacterized protein</fullName>
    </submittedName>
</protein>
<reference evidence="1 2" key="1">
    <citation type="journal article" date="2015" name="Genome Biol.">
        <title>Comparative genomics of Steinernema reveals deeply conserved gene regulatory networks.</title>
        <authorList>
            <person name="Dillman A.R."/>
            <person name="Macchietto M."/>
            <person name="Porter C.F."/>
            <person name="Rogers A."/>
            <person name="Williams B."/>
            <person name="Antoshechkin I."/>
            <person name="Lee M.M."/>
            <person name="Goodwin Z."/>
            <person name="Lu X."/>
            <person name="Lewis E.E."/>
            <person name="Goodrich-Blair H."/>
            <person name="Stock S.P."/>
            <person name="Adams B.J."/>
            <person name="Sternberg P.W."/>
            <person name="Mortazavi A."/>
        </authorList>
    </citation>
    <scope>NUCLEOTIDE SEQUENCE [LARGE SCALE GENOMIC DNA]</scope>
    <source>
        <strain evidence="1 2">ALL</strain>
    </source>
</reference>
<proteinExistence type="predicted"/>
<reference evidence="1 2" key="2">
    <citation type="journal article" date="2019" name="G3 (Bethesda)">
        <title>Hybrid Assembly of the Genome of the Entomopathogenic Nematode Steinernema carpocapsae Identifies the X-Chromosome.</title>
        <authorList>
            <person name="Serra L."/>
            <person name="Macchietto M."/>
            <person name="Macias-Munoz A."/>
            <person name="McGill C.J."/>
            <person name="Rodriguez I.M."/>
            <person name="Rodriguez B."/>
            <person name="Murad R."/>
            <person name="Mortazavi A."/>
        </authorList>
    </citation>
    <scope>NUCLEOTIDE SEQUENCE [LARGE SCALE GENOMIC DNA]</scope>
    <source>
        <strain evidence="1 2">ALL</strain>
    </source>
</reference>
<evidence type="ECO:0000313" key="1">
    <source>
        <dbReference type="EMBL" id="TKR96709.1"/>
    </source>
</evidence>
<sequence>MLKNWLLHKANGHQCVHSSLEFDPMEDEESYAIQCDPVQQRGRGLASLPQAVDEELCECPRTAGHVVVVATRNEIVEREARCVKVTQATSTTLVSMLSRHAVAVRRVDGSEPRLDFKRQMRQASECNYTVHRLI</sequence>
<keyword evidence="2" id="KW-1185">Reference proteome</keyword>
<accession>A0A4U5PJ82</accession>
<comment type="caution">
    <text evidence="1">The sequence shown here is derived from an EMBL/GenBank/DDBJ whole genome shotgun (WGS) entry which is preliminary data.</text>
</comment>
<dbReference type="AlphaFoldDB" id="A0A4U5PJ82"/>
<gene>
    <name evidence="1" type="ORF">L596_010691</name>
</gene>
<dbReference type="EMBL" id="AZBU02000002">
    <property type="protein sequence ID" value="TKR96709.1"/>
    <property type="molecule type" value="Genomic_DNA"/>
</dbReference>